<dbReference type="Proteomes" id="UP001497497">
    <property type="component" value="Unassembled WGS sequence"/>
</dbReference>
<feature type="chain" id="PRO_5043898220" description="Urea active transporter 1" evidence="9">
    <location>
        <begin position="25"/>
        <end position="881"/>
    </location>
</feature>
<feature type="transmembrane region" description="Helical" evidence="8">
    <location>
        <begin position="733"/>
        <end position="757"/>
    </location>
</feature>
<feature type="transmembrane region" description="Helical" evidence="8">
    <location>
        <begin position="332"/>
        <end position="356"/>
    </location>
</feature>
<comment type="subcellular location">
    <subcellularLocation>
        <location evidence="1">Membrane</location>
        <topology evidence="1">Multi-pass membrane protein</topology>
    </subcellularLocation>
</comment>
<feature type="signal peptide" evidence="9">
    <location>
        <begin position="1"/>
        <end position="24"/>
    </location>
</feature>
<feature type="transmembrane region" description="Helical" evidence="8">
    <location>
        <begin position="126"/>
        <end position="150"/>
    </location>
</feature>
<accession>A0AAV2HZ34</accession>
<evidence type="ECO:0000256" key="4">
    <source>
        <dbReference type="ARBA" id="ARBA00022692"/>
    </source>
</evidence>
<dbReference type="InterPro" id="IPR038377">
    <property type="entry name" value="Na/Glc_symporter_sf"/>
</dbReference>
<keyword evidence="11" id="KW-1185">Reference proteome</keyword>
<keyword evidence="3" id="KW-0813">Transport</keyword>
<sequence>MTSTPSRVSCSVVVLWSFFVPSDGHTQRYNCNNVTRGTSAAHTTIPTVLDKNEAALLLLLGFGGLSIILAFVYVLIRRFVFDDSNNLDSTFDAGGNVSASLTAVTIAAQLLWPADLMQSVTIAVKYGIAGGFWYCASALVNLSLFPLLSFKFKTRAPGAKTFLQVILVRFGRPAHTVFCVFALLVNVIVLTSIIVGGIAVLTITVKDASPEYCILILATLCGSYSFIGGLGSTFYVSYFNAFTTCLVLSLLVLNVFYRDDPPFGTLEEIYNKINCSALVPGNRDGSYFTFLSEGAMLFAVQGLFLVASITYCDQASWQSRIAAKPLQGAIGFLLAGFIWFAIPATIGLVTGITYLAESAVDPTMVLSEEQINSGIVSAFMSQKALGRQGGVMVLTMLTMLTMSTGSGEIMGVSSIIVYDIYQTYIRPFRIKLPSSHCVFCGFIKPDLKPTSWPVTDQRPAHTDLNPVCKCPPAMTCQYCRTDLENRRLSNKAPGKLVKYACVYHGDFRMYQDSLIEFKNWCILWVTLGIVPFGLAVNASGVDLNWTMLVGAILTVPAFPGVILGILWSRATSQGIIIGSVVGLACGIVSDLTVAYVYYQGQGGFLKCTSELYAVVSGAGISMVVTLVLTILVSLYTHDIRTPEDERLEWKKMRDIDNPLQPWAKQYADDFPEVLDGWTRPTYEQLEHVSRHGRLASIIGSVVFFVVFMVVIPGSMAGLGVLSAAEFRSWTTLINVWCFVMAIVITVVTPIEEVKAIVQQLRLRRKQRSAATASSSDRASRNGDPTHHSTDLVLNNANGRHTAVVEEGSSRVTERHSGQTLLGNNSTFVPTDAAPQQQHPPRELYRKRKGSFTYVSTSSLDGHLEPDITGGMSSGSKIETIL</sequence>
<feature type="transmembrane region" description="Helical" evidence="8">
    <location>
        <begin position="97"/>
        <end position="114"/>
    </location>
</feature>
<evidence type="ECO:0000256" key="9">
    <source>
        <dbReference type="SAM" id="SignalP"/>
    </source>
</evidence>
<dbReference type="PANTHER" id="PTHR46154:SF4">
    <property type="entry name" value="UREA ACTIVE TRANSPORTER"/>
    <property type="match status" value="1"/>
</dbReference>
<proteinExistence type="inferred from homology"/>
<feature type="transmembrane region" description="Helical" evidence="8">
    <location>
        <begin position="177"/>
        <end position="203"/>
    </location>
</feature>
<organism evidence="10 11">
    <name type="scientific">Lymnaea stagnalis</name>
    <name type="common">Great pond snail</name>
    <name type="synonym">Helix stagnalis</name>
    <dbReference type="NCBI Taxonomy" id="6523"/>
    <lineage>
        <taxon>Eukaryota</taxon>
        <taxon>Metazoa</taxon>
        <taxon>Spiralia</taxon>
        <taxon>Lophotrochozoa</taxon>
        <taxon>Mollusca</taxon>
        <taxon>Gastropoda</taxon>
        <taxon>Heterobranchia</taxon>
        <taxon>Euthyneura</taxon>
        <taxon>Panpulmonata</taxon>
        <taxon>Hygrophila</taxon>
        <taxon>Lymnaeoidea</taxon>
        <taxon>Lymnaeidae</taxon>
        <taxon>Lymnaea</taxon>
    </lineage>
</organism>
<protein>
    <recommendedName>
        <fullName evidence="12">Urea active transporter 1</fullName>
    </recommendedName>
</protein>
<evidence type="ECO:0000256" key="1">
    <source>
        <dbReference type="ARBA" id="ARBA00004141"/>
    </source>
</evidence>
<gene>
    <name evidence="10" type="ORF">GSLYS_00012588001</name>
</gene>
<evidence type="ECO:0000313" key="10">
    <source>
        <dbReference type="EMBL" id="CAL1538767.1"/>
    </source>
</evidence>
<reference evidence="10 11" key="1">
    <citation type="submission" date="2024-04" db="EMBL/GenBank/DDBJ databases">
        <authorList>
            <consortium name="Genoscope - CEA"/>
            <person name="William W."/>
        </authorList>
    </citation>
    <scope>NUCLEOTIDE SEQUENCE [LARGE SCALE GENOMIC DNA]</scope>
</reference>
<evidence type="ECO:0000313" key="11">
    <source>
        <dbReference type="Proteomes" id="UP001497497"/>
    </source>
</evidence>
<feature type="transmembrane region" description="Helical" evidence="8">
    <location>
        <begin position="610"/>
        <end position="636"/>
    </location>
</feature>
<dbReference type="GO" id="GO:0015204">
    <property type="term" value="F:urea transmembrane transporter activity"/>
    <property type="evidence" value="ECO:0007669"/>
    <property type="project" value="InterPro"/>
</dbReference>
<evidence type="ECO:0000256" key="2">
    <source>
        <dbReference type="ARBA" id="ARBA00006434"/>
    </source>
</evidence>
<keyword evidence="5 8" id="KW-1133">Transmembrane helix</keyword>
<comment type="caution">
    <text evidence="10">The sequence shown here is derived from an EMBL/GenBank/DDBJ whole genome shotgun (WGS) entry which is preliminary data.</text>
</comment>
<dbReference type="InterPro" id="IPR031155">
    <property type="entry name" value="DUR"/>
</dbReference>
<feature type="compositionally biased region" description="Polar residues" evidence="7">
    <location>
        <begin position="817"/>
        <end position="838"/>
    </location>
</feature>
<feature type="transmembrane region" description="Helical" evidence="8">
    <location>
        <begin position="694"/>
        <end position="721"/>
    </location>
</feature>
<feature type="transmembrane region" description="Helical" evidence="8">
    <location>
        <begin position="391"/>
        <end position="421"/>
    </location>
</feature>
<dbReference type="EMBL" id="CAXITT010000311">
    <property type="protein sequence ID" value="CAL1538767.1"/>
    <property type="molecule type" value="Genomic_DNA"/>
</dbReference>
<evidence type="ECO:0000256" key="3">
    <source>
        <dbReference type="ARBA" id="ARBA00022448"/>
    </source>
</evidence>
<feature type="region of interest" description="Disordered" evidence="7">
    <location>
        <begin position="767"/>
        <end position="843"/>
    </location>
</feature>
<keyword evidence="4 8" id="KW-0812">Transmembrane</keyword>
<feature type="compositionally biased region" description="Basic and acidic residues" evidence="7">
    <location>
        <begin position="777"/>
        <end position="789"/>
    </location>
</feature>
<feature type="transmembrane region" description="Helical" evidence="8">
    <location>
        <begin position="545"/>
        <end position="567"/>
    </location>
</feature>
<evidence type="ECO:0000256" key="8">
    <source>
        <dbReference type="SAM" id="Phobius"/>
    </source>
</evidence>
<dbReference type="InterPro" id="IPR001734">
    <property type="entry name" value="Na/solute_symporter"/>
</dbReference>
<comment type="similarity">
    <text evidence="2">Belongs to the sodium:solute symporter (SSF) (TC 2.A.21) family.</text>
</comment>
<dbReference type="PROSITE" id="PS50283">
    <property type="entry name" value="NA_SOLUT_SYMP_3"/>
    <property type="match status" value="1"/>
</dbReference>
<feature type="transmembrane region" description="Helical" evidence="8">
    <location>
        <begin position="54"/>
        <end position="76"/>
    </location>
</feature>
<name>A0AAV2HZ34_LYMST</name>
<keyword evidence="9" id="KW-0732">Signal</keyword>
<feature type="transmembrane region" description="Helical" evidence="8">
    <location>
        <begin position="287"/>
        <end position="311"/>
    </location>
</feature>
<feature type="transmembrane region" description="Helical" evidence="8">
    <location>
        <begin position="574"/>
        <end position="598"/>
    </location>
</feature>
<dbReference type="AlphaFoldDB" id="A0AAV2HZ34"/>
<dbReference type="GO" id="GO:0005886">
    <property type="term" value="C:plasma membrane"/>
    <property type="evidence" value="ECO:0007669"/>
    <property type="project" value="TreeGrafter"/>
</dbReference>
<evidence type="ECO:0008006" key="12">
    <source>
        <dbReference type="Google" id="ProtNLM"/>
    </source>
</evidence>
<feature type="transmembrane region" description="Helical" evidence="8">
    <location>
        <begin position="209"/>
        <end position="227"/>
    </location>
</feature>
<evidence type="ECO:0000256" key="7">
    <source>
        <dbReference type="SAM" id="MobiDB-lite"/>
    </source>
</evidence>
<dbReference type="Gene3D" id="1.20.1730.10">
    <property type="entry name" value="Sodium/glucose cotransporter"/>
    <property type="match status" value="1"/>
</dbReference>
<keyword evidence="6 8" id="KW-0472">Membrane</keyword>
<evidence type="ECO:0000256" key="5">
    <source>
        <dbReference type="ARBA" id="ARBA00022989"/>
    </source>
</evidence>
<evidence type="ECO:0000256" key="6">
    <source>
        <dbReference type="ARBA" id="ARBA00023136"/>
    </source>
</evidence>
<feature type="transmembrane region" description="Helical" evidence="8">
    <location>
        <begin position="517"/>
        <end position="539"/>
    </location>
</feature>
<feature type="transmembrane region" description="Helical" evidence="8">
    <location>
        <begin position="234"/>
        <end position="257"/>
    </location>
</feature>
<feature type="compositionally biased region" description="Basic and acidic residues" evidence="7">
    <location>
        <begin position="807"/>
        <end position="816"/>
    </location>
</feature>
<dbReference type="PANTHER" id="PTHR46154">
    <property type="match status" value="1"/>
</dbReference>